<dbReference type="OrthoDB" id="2045930at2"/>
<dbReference type="Proteomes" id="UP000095673">
    <property type="component" value="Unassembled WGS sequence"/>
</dbReference>
<reference evidence="1 2" key="1">
    <citation type="submission" date="2015-09" db="EMBL/GenBank/DDBJ databases">
        <authorList>
            <consortium name="Pathogen Informatics"/>
        </authorList>
    </citation>
    <scope>NUCLEOTIDE SEQUENCE [LARGE SCALE GENOMIC DNA]</scope>
    <source>
        <strain evidence="1 2">2789STDY5834968</strain>
    </source>
</reference>
<dbReference type="RefSeq" id="WP_055230553.1">
    <property type="nucleotide sequence ID" value="NZ_CP143947.1"/>
</dbReference>
<name>A0A173T1F8_9FIRM</name>
<accession>A0A173T1F8</accession>
<sequence length="107" mass="13032">MEKEQILQQLFSQTKEDKDILLEQLVFCKFANEYDFENYFRIGKLKESDLFCLISFLYHQDCFLMMLDIMNRYRDRFVSHDESLLKELDFSEQFMSRIEKIKGVAEC</sequence>
<dbReference type="AlphaFoldDB" id="A0A173T1F8"/>
<protein>
    <submittedName>
        <fullName evidence="1">Uncharacterized protein</fullName>
    </submittedName>
</protein>
<organism evidence="1 2">
    <name type="scientific">Agathobacter rectalis</name>
    <dbReference type="NCBI Taxonomy" id="39491"/>
    <lineage>
        <taxon>Bacteria</taxon>
        <taxon>Bacillati</taxon>
        <taxon>Bacillota</taxon>
        <taxon>Clostridia</taxon>
        <taxon>Lachnospirales</taxon>
        <taxon>Lachnospiraceae</taxon>
        <taxon>Agathobacter</taxon>
    </lineage>
</organism>
<gene>
    <name evidence="1" type="ORF">ERS852580_01322</name>
</gene>
<evidence type="ECO:0000313" key="1">
    <source>
        <dbReference type="EMBL" id="CUM95807.1"/>
    </source>
</evidence>
<proteinExistence type="predicted"/>
<evidence type="ECO:0000313" key="2">
    <source>
        <dbReference type="Proteomes" id="UP000095673"/>
    </source>
</evidence>
<dbReference type="EMBL" id="CYXM01000005">
    <property type="protein sequence ID" value="CUM95807.1"/>
    <property type="molecule type" value="Genomic_DNA"/>
</dbReference>